<dbReference type="AlphaFoldDB" id="A0A2G5CU61"/>
<evidence type="ECO:0000256" key="2">
    <source>
        <dbReference type="SAM" id="Phobius"/>
    </source>
</evidence>
<protein>
    <submittedName>
        <fullName evidence="3">Uncharacterized protein</fullName>
    </submittedName>
</protein>
<sequence length="148" mass="16549">MGLQTTNTSKAITREVCNASSKSSEANMYVVAVVYMSTWVSKGTNSSVCSSKMGLTTLFWLAAYSLNSMLLTMVALLTCMAIFNQTNDTVGFQMLASIGVVVFNNIFVFGVWWLMRWCRPKKVINQSDEEKKKNGKEKQRKGCPFNDL</sequence>
<feature type="transmembrane region" description="Helical" evidence="2">
    <location>
        <begin position="95"/>
        <end position="115"/>
    </location>
</feature>
<dbReference type="Proteomes" id="UP000230069">
    <property type="component" value="Unassembled WGS sequence"/>
</dbReference>
<dbReference type="EMBL" id="KZ305054">
    <property type="protein sequence ID" value="PIA34815.1"/>
    <property type="molecule type" value="Genomic_DNA"/>
</dbReference>
<keyword evidence="2" id="KW-0812">Transmembrane</keyword>
<keyword evidence="2" id="KW-0472">Membrane</keyword>
<accession>A0A2G5CU61</accession>
<name>A0A2G5CU61_AQUCA</name>
<evidence type="ECO:0000313" key="4">
    <source>
        <dbReference type="Proteomes" id="UP000230069"/>
    </source>
</evidence>
<reference evidence="3 4" key="1">
    <citation type="submission" date="2017-09" db="EMBL/GenBank/DDBJ databases">
        <title>WGS assembly of Aquilegia coerulea Goldsmith.</title>
        <authorList>
            <person name="Hodges S."/>
            <person name="Kramer E."/>
            <person name="Nordborg M."/>
            <person name="Tomkins J."/>
            <person name="Borevitz J."/>
            <person name="Derieg N."/>
            <person name="Yan J."/>
            <person name="Mihaltcheva S."/>
            <person name="Hayes R.D."/>
            <person name="Rokhsar D."/>
        </authorList>
    </citation>
    <scope>NUCLEOTIDE SEQUENCE [LARGE SCALE GENOMIC DNA]</scope>
    <source>
        <strain evidence="4">cv. Goldsmith</strain>
    </source>
</reference>
<keyword evidence="2" id="KW-1133">Transmembrane helix</keyword>
<organism evidence="3 4">
    <name type="scientific">Aquilegia coerulea</name>
    <name type="common">Rocky mountain columbine</name>
    <dbReference type="NCBI Taxonomy" id="218851"/>
    <lineage>
        <taxon>Eukaryota</taxon>
        <taxon>Viridiplantae</taxon>
        <taxon>Streptophyta</taxon>
        <taxon>Embryophyta</taxon>
        <taxon>Tracheophyta</taxon>
        <taxon>Spermatophyta</taxon>
        <taxon>Magnoliopsida</taxon>
        <taxon>Ranunculales</taxon>
        <taxon>Ranunculaceae</taxon>
        <taxon>Thalictroideae</taxon>
        <taxon>Aquilegia</taxon>
    </lineage>
</organism>
<dbReference type="InParanoid" id="A0A2G5CU61"/>
<feature type="transmembrane region" description="Helical" evidence="2">
    <location>
        <begin position="58"/>
        <end position="83"/>
    </location>
</feature>
<feature type="region of interest" description="Disordered" evidence="1">
    <location>
        <begin position="128"/>
        <end position="148"/>
    </location>
</feature>
<keyword evidence="4" id="KW-1185">Reference proteome</keyword>
<evidence type="ECO:0000256" key="1">
    <source>
        <dbReference type="SAM" id="MobiDB-lite"/>
    </source>
</evidence>
<evidence type="ECO:0000313" key="3">
    <source>
        <dbReference type="EMBL" id="PIA34815.1"/>
    </source>
</evidence>
<proteinExistence type="predicted"/>
<gene>
    <name evidence="3" type="ORF">AQUCO_03700236v1</name>
</gene>